<dbReference type="Proteomes" id="UP000201613">
    <property type="component" value="Unassembled WGS sequence"/>
</dbReference>
<evidence type="ECO:0000313" key="2">
    <source>
        <dbReference type="EMBL" id="SMY10278.1"/>
    </source>
</evidence>
<sequence>MLQSLKYDIAQAGRRAALGVGALTLIIVGLGFLTTALWMYLSLISEPMYAALIIGGGYFGLGLILLAVSTHRSPHSAPPHARPAPPTESVANAQTLVEAFISGMSAGSRAKRK</sequence>
<evidence type="ECO:0000256" key="1">
    <source>
        <dbReference type="SAM" id="Phobius"/>
    </source>
</evidence>
<dbReference type="InterPro" id="IPR009937">
    <property type="entry name" value="Phage_holin_3_6"/>
</dbReference>
<dbReference type="EMBL" id="FXZK01000024">
    <property type="protein sequence ID" value="SMY10278.1"/>
    <property type="molecule type" value="Genomic_DNA"/>
</dbReference>
<protein>
    <recommendedName>
        <fullName evidence="4">Holin-X, holin superfamily III</fullName>
    </recommendedName>
</protein>
<keyword evidence="1" id="KW-0812">Transmembrane</keyword>
<keyword evidence="3" id="KW-1185">Reference proteome</keyword>
<evidence type="ECO:0000313" key="3">
    <source>
        <dbReference type="Proteomes" id="UP000201613"/>
    </source>
</evidence>
<feature type="transmembrane region" description="Helical" evidence="1">
    <location>
        <begin position="20"/>
        <end position="41"/>
    </location>
</feature>
<gene>
    <name evidence="2" type="ORF">LOM8899_04453</name>
</gene>
<dbReference type="AlphaFoldDB" id="A0A238LKW4"/>
<proteinExistence type="predicted"/>
<feature type="transmembrane region" description="Helical" evidence="1">
    <location>
        <begin position="47"/>
        <end position="68"/>
    </location>
</feature>
<name>A0A238LKW4_9RHOB</name>
<dbReference type="Pfam" id="PF07332">
    <property type="entry name" value="Phage_holin_3_6"/>
    <property type="match status" value="1"/>
</dbReference>
<keyword evidence="1" id="KW-1133">Transmembrane helix</keyword>
<accession>A0A238LKW4</accession>
<organism evidence="2 3">
    <name type="scientific">Flavimaricola marinus</name>
    <dbReference type="NCBI Taxonomy" id="1819565"/>
    <lineage>
        <taxon>Bacteria</taxon>
        <taxon>Pseudomonadati</taxon>
        <taxon>Pseudomonadota</taxon>
        <taxon>Alphaproteobacteria</taxon>
        <taxon>Rhodobacterales</taxon>
        <taxon>Paracoccaceae</taxon>
        <taxon>Flavimaricola</taxon>
    </lineage>
</organism>
<reference evidence="2 3" key="1">
    <citation type="submission" date="2017-05" db="EMBL/GenBank/DDBJ databases">
        <authorList>
            <person name="Song R."/>
            <person name="Chenine A.L."/>
            <person name="Ruprecht R.M."/>
        </authorList>
    </citation>
    <scope>NUCLEOTIDE SEQUENCE [LARGE SCALE GENOMIC DNA]</scope>
    <source>
        <strain evidence="2 3">CECT 8899</strain>
    </source>
</reference>
<evidence type="ECO:0008006" key="4">
    <source>
        <dbReference type="Google" id="ProtNLM"/>
    </source>
</evidence>
<keyword evidence="1" id="KW-0472">Membrane</keyword>